<evidence type="ECO:0000313" key="3">
    <source>
        <dbReference type="Proteomes" id="UP001224890"/>
    </source>
</evidence>
<dbReference type="EMBL" id="JAHMHR010000009">
    <property type="protein sequence ID" value="KAK1689180.1"/>
    <property type="molecule type" value="Genomic_DNA"/>
</dbReference>
<gene>
    <name evidence="2" type="ORF">BDP55DRAFT_431704</name>
</gene>
<feature type="chain" id="PRO_5042602709" description="Secreted protein" evidence="1">
    <location>
        <begin position="20"/>
        <end position="133"/>
    </location>
</feature>
<dbReference type="AlphaFoldDB" id="A0AAJ0AUP2"/>
<sequence length="133" mass="14945">MPLDVWLVVRILTLTVATGRVRVLPCRLLESGAEELARAIETVAEWVDLQQKVWTRPSRALSYIGHPARSTRRVSPRRHTISNARGTLVCMIRLTFNCKVCVCQPSPAFVIASHISNRCSISAWTSHLLKIMP</sequence>
<keyword evidence="1" id="KW-0732">Signal</keyword>
<dbReference type="RefSeq" id="XP_060432875.1">
    <property type="nucleotide sequence ID" value="XM_060567528.1"/>
</dbReference>
<accession>A0AAJ0AUP2</accession>
<keyword evidence="3" id="KW-1185">Reference proteome</keyword>
<feature type="signal peptide" evidence="1">
    <location>
        <begin position="1"/>
        <end position="19"/>
    </location>
</feature>
<evidence type="ECO:0000313" key="2">
    <source>
        <dbReference type="EMBL" id="KAK1689180.1"/>
    </source>
</evidence>
<reference evidence="2" key="1">
    <citation type="submission" date="2021-06" db="EMBL/GenBank/DDBJ databases">
        <title>Comparative genomics, transcriptomics and evolutionary studies reveal genomic signatures of adaptation to plant cell wall in hemibiotrophic fungi.</title>
        <authorList>
            <consortium name="DOE Joint Genome Institute"/>
            <person name="Baroncelli R."/>
            <person name="Diaz J.F."/>
            <person name="Benocci T."/>
            <person name="Peng M."/>
            <person name="Battaglia E."/>
            <person name="Haridas S."/>
            <person name="Andreopoulos W."/>
            <person name="Labutti K."/>
            <person name="Pangilinan J."/>
            <person name="Floch G.L."/>
            <person name="Makela M.R."/>
            <person name="Henrissat B."/>
            <person name="Grigoriev I.V."/>
            <person name="Crouch J.A."/>
            <person name="De Vries R.P."/>
            <person name="Sukno S.A."/>
            <person name="Thon M.R."/>
        </authorList>
    </citation>
    <scope>NUCLEOTIDE SEQUENCE</scope>
    <source>
        <strain evidence="2">CBS 193.32</strain>
    </source>
</reference>
<protein>
    <recommendedName>
        <fullName evidence="4">Secreted protein</fullName>
    </recommendedName>
</protein>
<proteinExistence type="predicted"/>
<dbReference type="Proteomes" id="UP001224890">
    <property type="component" value="Unassembled WGS sequence"/>
</dbReference>
<organism evidence="2 3">
    <name type="scientific">Colletotrichum godetiae</name>
    <dbReference type="NCBI Taxonomy" id="1209918"/>
    <lineage>
        <taxon>Eukaryota</taxon>
        <taxon>Fungi</taxon>
        <taxon>Dikarya</taxon>
        <taxon>Ascomycota</taxon>
        <taxon>Pezizomycotina</taxon>
        <taxon>Sordariomycetes</taxon>
        <taxon>Hypocreomycetidae</taxon>
        <taxon>Glomerellales</taxon>
        <taxon>Glomerellaceae</taxon>
        <taxon>Colletotrichum</taxon>
        <taxon>Colletotrichum acutatum species complex</taxon>
    </lineage>
</organism>
<dbReference type="GeneID" id="85452054"/>
<evidence type="ECO:0008006" key="4">
    <source>
        <dbReference type="Google" id="ProtNLM"/>
    </source>
</evidence>
<comment type="caution">
    <text evidence="2">The sequence shown here is derived from an EMBL/GenBank/DDBJ whole genome shotgun (WGS) entry which is preliminary data.</text>
</comment>
<evidence type="ECO:0000256" key="1">
    <source>
        <dbReference type="SAM" id="SignalP"/>
    </source>
</evidence>
<name>A0AAJ0AUP2_9PEZI</name>